<dbReference type="AlphaFoldDB" id="A0A9D1AFC4"/>
<dbReference type="Gene3D" id="3.40.109.10">
    <property type="entry name" value="NADH Oxidase"/>
    <property type="match status" value="1"/>
</dbReference>
<evidence type="ECO:0000259" key="3">
    <source>
        <dbReference type="Pfam" id="PF00881"/>
    </source>
</evidence>
<comment type="similarity">
    <text evidence="1">Belongs to the nitroreductase family.</text>
</comment>
<evidence type="ECO:0000313" key="5">
    <source>
        <dbReference type="Proteomes" id="UP000824179"/>
    </source>
</evidence>
<dbReference type="SUPFAM" id="SSF55469">
    <property type="entry name" value="FMN-dependent nitroreductase-like"/>
    <property type="match status" value="1"/>
</dbReference>
<feature type="domain" description="Nitroreductase" evidence="3">
    <location>
        <begin position="65"/>
        <end position="154"/>
    </location>
</feature>
<accession>A0A9D1AFC4</accession>
<reference evidence="4" key="2">
    <citation type="journal article" date="2021" name="PeerJ">
        <title>Extensive microbial diversity within the chicken gut microbiome revealed by metagenomics and culture.</title>
        <authorList>
            <person name="Gilroy R."/>
            <person name="Ravi A."/>
            <person name="Getino M."/>
            <person name="Pursley I."/>
            <person name="Horton D.L."/>
            <person name="Alikhan N.F."/>
            <person name="Baker D."/>
            <person name="Gharbi K."/>
            <person name="Hall N."/>
            <person name="Watson M."/>
            <person name="Adriaenssens E.M."/>
            <person name="Foster-Nyarko E."/>
            <person name="Jarju S."/>
            <person name="Secka A."/>
            <person name="Antonio M."/>
            <person name="Oren A."/>
            <person name="Chaudhuri R.R."/>
            <person name="La Ragione R."/>
            <person name="Hildebrand F."/>
            <person name="Pallen M.J."/>
        </authorList>
    </citation>
    <scope>NUCLEOTIDE SEQUENCE</scope>
    <source>
        <strain evidence="4">ChiW25-3613</strain>
    </source>
</reference>
<dbReference type="InterPro" id="IPR029479">
    <property type="entry name" value="Nitroreductase"/>
</dbReference>
<dbReference type="EMBL" id="DVHB01000051">
    <property type="protein sequence ID" value="HIR39283.1"/>
    <property type="molecule type" value="Genomic_DNA"/>
</dbReference>
<dbReference type="Proteomes" id="UP000824179">
    <property type="component" value="Unassembled WGS sequence"/>
</dbReference>
<feature type="domain" description="Nitroreductase" evidence="3">
    <location>
        <begin position="9"/>
        <end position="58"/>
    </location>
</feature>
<proteinExistence type="inferred from homology"/>
<evidence type="ECO:0000256" key="2">
    <source>
        <dbReference type="ARBA" id="ARBA00023002"/>
    </source>
</evidence>
<dbReference type="PANTHER" id="PTHR43673">
    <property type="entry name" value="NAD(P)H NITROREDUCTASE YDGI-RELATED"/>
    <property type="match status" value="1"/>
</dbReference>
<dbReference type="CDD" id="cd02062">
    <property type="entry name" value="Nitro_FMN_reductase"/>
    <property type="match status" value="1"/>
</dbReference>
<comment type="caution">
    <text evidence="4">The sequence shown here is derived from an EMBL/GenBank/DDBJ whole genome shotgun (WGS) entry which is preliminary data.</text>
</comment>
<evidence type="ECO:0000313" key="4">
    <source>
        <dbReference type="EMBL" id="HIR39283.1"/>
    </source>
</evidence>
<organism evidence="4 5">
    <name type="scientific">Candidatus Coproplasma stercoripullorum</name>
    <dbReference type="NCBI Taxonomy" id="2840751"/>
    <lineage>
        <taxon>Bacteria</taxon>
        <taxon>Bacillati</taxon>
        <taxon>Bacillota</taxon>
        <taxon>Clostridia</taxon>
        <taxon>Eubacteriales</taxon>
        <taxon>Candidatus Coproplasma</taxon>
    </lineage>
</organism>
<sequence length="177" mass="19557">MELKELYLKRQSTRKYSGQPVTDGELEKICRLGALAPSAKNSQPWKMFAINGEKAKAFASCVQMFGSNKWTSGCPAFIAIGLNRSKAEEKIAEKFTFADFAGNDIGLLTAYIVLAAENMGLQTCILGIRNEEEIAQFLGEPAGSKYPLVIAVGHAEEGYPVREKDRKPFDEVFKLIK</sequence>
<name>A0A9D1AFC4_9FIRM</name>
<dbReference type="InterPro" id="IPR000415">
    <property type="entry name" value="Nitroreductase-like"/>
</dbReference>
<evidence type="ECO:0000256" key="1">
    <source>
        <dbReference type="ARBA" id="ARBA00007118"/>
    </source>
</evidence>
<gene>
    <name evidence="4" type="ORF">IAB90_02770</name>
</gene>
<dbReference type="PANTHER" id="PTHR43673:SF10">
    <property type="entry name" value="NADH DEHYDROGENASE_NAD(P)H NITROREDUCTASE XCC3605-RELATED"/>
    <property type="match status" value="1"/>
</dbReference>
<protein>
    <submittedName>
        <fullName evidence="4">Nitroreductase family protein</fullName>
    </submittedName>
</protein>
<keyword evidence="2" id="KW-0560">Oxidoreductase</keyword>
<dbReference type="GO" id="GO:0016491">
    <property type="term" value="F:oxidoreductase activity"/>
    <property type="evidence" value="ECO:0007669"/>
    <property type="project" value="UniProtKB-KW"/>
</dbReference>
<reference evidence="4" key="1">
    <citation type="submission" date="2020-10" db="EMBL/GenBank/DDBJ databases">
        <authorList>
            <person name="Gilroy R."/>
        </authorList>
    </citation>
    <scope>NUCLEOTIDE SEQUENCE</scope>
    <source>
        <strain evidence="4">ChiW25-3613</strain>
    </source>
</reference>
<dbReference type="Pfam" id="PF00881">
    <property type="entry name" value="Nitroreductase"/>
    <property type="match status" value="2"/>
</dbReference>